<dbReference type="Gene3D" id="3.40.50.300">
    <property type="entry name" value="P-loop containing nucleotide triphosphate hydrolases"/>
    <property type="match status" value="2"/>
</dbReference>
<sequence length="1657" mass="184924">MLNRTTLDPETRVLYGDSLQPPPGYVFDAAVATTFSLDFETALAAPVSLALFAAENRDDILSHPLALLEGAERIAGRLVVFADAGHLHAQGRPHSRLCSLLERIIVEVAAPRGGAFHPKMWALRYRPTRAGDPTLLRLLVLSRNLTRDRCWDISLRLDGELTRRPDAGNRPLYNLLSRLPDLAVGGITDEARALTREIAQDIRRAQWTAPERFDEVSFALNGFGGSIWQPQRCARLGVISPFCDTDTLDLLADLPTAEKPTLISRPDQLVCVDAETLDAFERVSVLDEMAASEDGEDVSPTALQGLHAKAFIAEIGWDTVLTIGSGNATRPALLSGNNVELFASLKGKRSRVGTVEQIMGEKGFGRLTRTFVPSELEPVDPAVISAEKRLDEARRALCRGALRLRCERVADDDAAEHPWRVWLTTSEPLPLKGVGALTVWPITRGDGHACDVLSALRSGEPVDLGAMPMVDLTRFLAFRLVEETEKASALFSTGLIMDGLPAERHAAILRWAIDSRDAFFRYLRLLLSELGEPFSAALAAQEGAGAGSWATAADDAPLLEDMVRALCRGGERLRAIERLMTRLEAGNDTGADPIPDDFRTLWDAFRIALRTRTPAMADSRFEAAAALAPLKAFQRRTVDYVFDRLYADQDPVRQFLVADEVGLGKTMVARGVIARTIEKLWDTSERIDILYICSNQAIAAQNLNRLNVLNRRELALPTRMTLIPLQVRGDQGLDANKVNFISLTPGTTFDLRSTTGVTRERALLLRLLEDRVSRPRGLHNLLQVSAGVDGWNYAVRDLTLDGVDQRIIDRFRRDVEADAALFEELEAVCDLFPRRRDSYPYELGHRRNALVGRLRAKLSHACIDALKPDLIIMDEFQRFRDLLHGETPAADLARELFDYTDGNGHAARTLLLSATPYRMLTLSGDEPDDGEHYRDFLETLSFLYGRNNGPQVAATLEGEMRRFRAFLHALPGSRLEAIEARRGIEQHLRKVMSRTERVASTIERDSMVGEPPMAISIQPADLRQAAAVSEVARALEAPEITEYWKSAPYLLNFMRDYALKRLLRDNLDRPPAHLREALARARPAMLDHDRLDTYEPLEPANGRMRGVMDDLFRDGLDQHLWIPPSLPYYGPEREGPPLTKALIFSSWSMVPDAIAAILSYEAERRMGVGATGQRYFGHVRPRPIQFRQNQGRLVGLRAMHLVYPSPTLARLADPLAIFAAHPGPLSADEMRKAVAERLRASVEALSQRSGDAADGREWEWAAPAVIDAMAGARSVAWVESPYGFAMLGDEEGFKEHVAELRTAATERQFGPVSETLVDLLVDISLGSPAVCALRALHRVAPDLDWGDPRLLKAANQVAWGFRTLFNQHDAVALLRKDDDDRYWHRVLTYGVEHNLQAVLDEYVHYLVDAEGLGARPSADRVAGVSKAIFDALSIRPSQIDVDDPIVEGKKLVINKFQMRGRFAMRLADYKDEEGGAARLGSVREAFNSPFRPFALATTSVGQEGLDFHPYCYRIYHWNLPGNPVDLEQREGRVHRFKGHAIRLNLAHRQGRVLQGAEVVPDDPWQAMFDAARAETEIDSDLIPYWIYEGPVKVERRVPSLPFSREVRRLEWLKRSLTVYRLAFGQPRQEDLLEYLHSLLGTETAAEDLAELQIRLQP</sequence>
<dbReference type="Proteomes" id="UP000596117">
    <property type="component" value="Chromosome"/>
</dbReference>
<protein>
    <recommendedName>
        <fullName evidence="1">Helicase ATP-binding domain-containing protein</fullName>
    </recommendedName>
</protein>
<organism evidence="2 3">
    <name type="scientific">Brevundimonas diminuta</name>
    <name type="common">Pseudomonas diminuta</name>
    <dbReference type="NCBI Taxonomy" id="293"/>
    <lineage>
        <taxon>Bacteria</taxon>
        <taxon>Pseudomonadati</taxon>
        <taxon>Pseudomonadota</taxon>
        <taxon>Alphaproteobacteria</taxon>
        <taxon>Caulobacterales</taxon>
        <taxon>Caulobacteraceae</taxon>
        <taxon>Brevundimonas</taxon>
    </lineage>
</organism>
<keyword evidence="3" id="KW-1185">Reference proteome</keyword>
<dbReference type="InterPro" id="IPR014001">
    <property type="entry name" value="Helicase_ATP-bd"/>
</dbReference>
<dbReference type="RefSeq" id="WP_198478713.1">
    <property type="nucleotide sequence ID" value="NZ_BJNC01000005.1"/>
</dbReference>
<dbReference type="InterPro" id="IPR059166">
    <property type="entry name" value="PLD-like_cat"/>
</dbReference>
<dbReference type="EMBL" id="CP066026">
    <property type="protein sequence ID" value="QQB87997.1"/>
    <property type="molecule type" value="Genomic_DNA"/>
</dbReference>
<evidence type="ECO:0000259" key="1">
    <source>
        <dbReference type="SMART" id="SM00487"/>
    </source>
</evidence>
<reference evidence="2 3" key="1">
    <citation type="submission" date="2020-12" db="EMBL/GenBank/DDBJ databases">
        <title>FDA dAtabase for Regulatory Grade micrObial Sequences (FDA-ARGOS): Supporting development and validation of Infectious Disease Dx tests.</title>
        <authorList>
            <person name="Kerrigan L."/>
            <person name="Long C."/>
            <person name="Tallon L."/>
            <person name="Sadzewicz L."/>
            <person name="Zhao X."/>
            <person name="Boylan J."/>
            <person name="Ott S."/>
            <person name="Bowen H."/>
            <person name="Vavikolanu K."/>
            <person name="Mehta A."/>
            <person name="Aluvathingal J."/>
            <person name="Nadendla S."/>
            <person name="Yan Y."/>
            <person name="Sichtig H."/>
        </authorList>
    </citation>
    <scope>NUCLEOTIDE SEQUENCE [LARGE SCALE GENOMIC DNA]</scope>
    <source>
        <strain evidence="2 3">FDAARGOS_1026</strain>
    </source>
</reference>
<evidence type="ECO:0000313" key="2">
    <source>
        <dbReference type="EMBL" id="QQB87997.1"/>
    </source>
</evidence>
<evidence type="ECO:0000313" key="3">
    <source>
        <dbReference type="Proteomes" id="UP000596117"/>
    </source>
</evidence>
<feature type="domain" description="Helicase ATP-binding" evidence="1">
    <location>
        <begin position="626"/>
        <end position="943"/>
    </location>
</feature>
<accession>A0A7T4KVF1</accession>
<gene>
    <name evidence="2" type="ORF">I6H83_12650</name>
</gene>
<name>A0A7T4KVF1_BREDI</name>
<dbReference type="SMART" id="SM00487">
    <property type="entry name" value="DEXDc"/>
    <property type="match status" value="1"/>
</dbReference>
<dbReference type="CDD" id="cd09176">
    <property type="entry name" value="PLDc_unchar6"/>
    <property type="match status" value="1"/>
</dbReference>
<dbReference type="SUPFAM" id="SSF52540">
    <property type="entry name" value="P-loop containing nucleoside triphosphate hydrolases"/>
    <property type="match status" value="2"/>
</dbReference>
<proteinExistence type="predicted"/>
<dbReference type="InterPro" id="IPR027417">
    <property type="entry name" value="P-loop_NTPase"/>
</dbReference>